<name>A8MEZ3_ALKOO</name>
<keyword evidence="5" id="KW-0732">Signal</keyword>
<dbReference type="eggNOG" id="COG0791">
    <property type="taxonomic scope" value="Bacteria"/>
</dbReference>
<accession>A8MEZ3</accession>
<dbReference type="RefSeq" id="WP_012158784.1">
    <property type="nucleotide sequence ID" value="NC_009922.1"/>
</dbReference>
<dbReference type="Pfam" id="PF12913">
    <property type="entry name" value="SH3_6"/>
    <property type="match status" value="1"/>
</dbReference>
<feature type="domain" description="NlpC/P60" evidence="6">
    <location>
        <begin position="315"/>
        <end position="470"/>
    </location>
</feature>
<keyword evidence="2" id="KW-0645">Protease</keyword>
<dbReference type="InterPro" id="IPR038765">
    <property type="entry name" value="Papain-like_cys_pep_sf"/>
</dbReference>
<dbReference type="SUPFAM" id="SSF54001">
    <property type="entry name" value="Cysteine proteinases"/>
    <property type="match status" value="1"/>
</dbReference>
<keyword evidence="3" id="KW-0378">Hydrolase</keyword>
<keyword evidence="4" id="KW-0788">Thiol protease</keyword>
<evidence type="ECO:0000259" key="6">
    <source>
        <dbReference type="PROSITE" id="PS51935"/>
    </source>
</evidence>
<protein>
    <submittedName>
        <fullName evidence="7">NLP/P60 protein</fullName>
    </submittedName>
</protein>
<evidence type="ECO:0000313" key="8">
    <source>
        <dbReference type="Proteomes" id="UP000000269"/>
    </source>
</evidence>
<sequence length="473" mass="54100">MKKIKGILVITLVLITTVSLTGFAASKDATPYKQFESNIPGVTEEMLYPEFWIKNTSSANKTIATLSEIEAYNKNNIEQCEPIVDLEKYPERFSKEELVQLIQGFSMPSTSPRYNKNGEQVGEAYYKILIENLNLDNLSDQNDVKYGIALRRTEMRTFPTDDRLFSSPEDYNIDRLMETAIYPVEPMVILSESKDGEWYFAQMYNYLAWIPSKDVAITDKSTLFDYINSKDFIVVTGKRVYTNYNPLKPEISELQLDMGVRIPLASYEEVKGSFYDQNPSGNFVIKLPTINTDGNLAFDYALIQRLDDVSIGYLPYTKANIINQAFKFQGERYGWGGMFNGRDCTSFMLDIYRTMGIKLPRNSSEQGKLAAGVFYEMSETMTIEEREKILDKLEPGAGLYMSGHAMLYLGKYKDEYYMIHDFSGFYSQTEGNVTYTPAWSVAVTPLSILKSSGDKYITYMEALYGVRKFILEE</sequence>
<proteinExistence type="inferred from homology"/>
<evidence type="ECO:0000256" key="1">
    <source>
        <dbReference type="ARBA" id="ARBA00007074"/>
    </source>
</evidence>
<dbReference type="InterPro" id="IPR027017">
    <property type="entry name" value="P60_peptidase_YkfC"/>
</dbReference>
<dbReference type="GO" id="GO:0006508">
    <property type="term" value="P:proteolysis"/>
    <property type="evidence" value="ECO:0007669"/>
    <property type="project" value="UniProtKB-KW"/>
</dbReference>
<keyword evidence="8" id="KW-1185">Reference proteome</keyword>
<dbReference type="HOGENOM" id="CLU_045651_0_0_9"/>
<dbReference type="Pfam" id="PF00877">
    <property type="entry name" value="NLPC_P60"/>
    <property type="match status" value="1"/>
</dbReference>
<dbReference type="PROSITE" id="PS51935">
    <property type="entry name" value="NLPC_P60"/>
    <property type="match status" value="1"/>
</dbReference>
<dbReference type="Proteomes" id="UP000000269">
    <property type="component" value="Chromosome"/>
</dbReference>
<organism evidence="7 8">
    <name type="scientific">Alkaliphilus oremlandii (strain OhILAs)</name>
    <name type="common">Clostridium oremlandii (strain OhILAs)</name>
    <dbReference type="NCBI Taxonomy" id="350688"/>
    <lineage>
        <taxon>Bacteria</taxon>
        <taxon>Bacillati</taxon>
        <taxon>Bacillota</taxon>
        <taxon>Clostridia</taxon>
        <taxon>Peptostreptococcales</taxon>
        <taxon>Natronincolaceae</taxon>
        <taxon>Alkaliphilus</taxon>
    </lineage>
</organism>
<evidence type="ECO:0000256" key="4">
    <source>
        <dbReference type="ARBA" id="ARBA00022807"/>
    </source>
</evidence>
<dbReference type="Gene3D" id="3.90.1720.10">
    <property type="entry name" value="endopeptidase domain like (from Nostoc punctiforme)"/>
    <property type="match status" value="1"/>
</dbReference>
<feature type="signal peptide" evidence="5">
    <location>
        <begin position="1"/>
        <end position="24"/>
    </location>
</feature>
<dbReference type="InterPro" id="IPR000064">
    <property type="entry name" value="NLP_P60_dom"/>
</dbReference>
<gene>
    <name evidence="7" type="ordered locus">Clos_0925</name>
</gene>
<reference evidence="8" key="1">
    <citation type="submission" date="2007-10" db="EMBL/GenBank/DDBJ databases">
        <title>Complete genome of Alkaliphilus oremlandii OhILAs.</title>
        <authorList>
            <person name="Copeland A."/>
            <person name="Lucas S."/>
            <person name="Lapidus A."/>
            <person name="Barry K."/>
            <person name="Detter J.C."/>
            <person name="Glavina del Rio T."/>
            <person name="Hammon N."/>
            <person name="Israni S."/>
            <person name="Dalin E."/>
            <person name="Tice H."/>
            <person name="Pitluck S."/>
            <person name="Chain P."/>
            <person name="Malfatti S."/>
            <person name="Shin M."/>
            <person name="Vergez L."/>
            <person name="Schmutz J."/>
            <person name="Larimer F."/>
            <person name="Land M."/>
            <person name="Hauser L."/>
            <person name="Kyrpides N."/>
            <person name="Mikhailova N."/>
            <person name="Stolz J.F."/>
            <person name="Dawson A."/>
            <person name="Fisher E."/>
            <person name="Crable B."/>
            <person name="Perera E."/>
            <person name="Lisak J."/>
            <person name="Ranganathan M."/>
            <person name="Basu P."/>
            <person name="Richardson P."/>
        </authorList>
    </citation>
    <scope>NUCLEOTIDE SEQUENCE [LARGE SCALE GENOMIC DNA]</scope>
    <source>
        <strain evidence="8">OhILAs</strain>
    </source>
</reference>
<dbReference type="InterPro" id="IPR039439">
    <property type="entry name" value="SH3b1_dom"/>
</dbReference>
<dbReference type="OrthoDB" id="9808890at2"/>
<evidence type="ECO:0000313" key="7">
    <source>
        <dbReference type="EMBL" id="ABW18472.1"/>
    </source>
</evidence>
<evidence type="ECO:0000256" key="5">
    <source>
        <dbReference type="SAM" id="SignalP"/>
    </source>
</evidence>
<dbReference type="PIRSF" id="PIRSF019015">
    <property type="entry name" value="P60_peptidase_YkfC"/>
    <property type="match status" value="1"/>
</dbReference>
<comment type="similarity">
    <text evidence="1">Belongs to the peptidase C40 family.</text>
</comment>
<evidence type="ECO:0000256" key="2">
    <source>
        <dbReference type="ARBA" id="ARBA00022670"/>
    </source>
</evidence>
<dbReference type="KEGG" id="aoe:Clos_0925"/>
<dbReference type="AlphaFoldDB" id="A8MEZ3"/>
<dbReference type="STRING" id="350688.Clos_0925"/>
<dbReference type="GO" id="GO:0008234">
    <property type="term" value="F:cysteine-type peptidase activity"/>
    <property type="evidence" value="ECO:0007669"/>
    <property type="project" value="UniProtKB-KW"/>
</dbReference>
<feature type="chain" id="PRO_5002723951" evidence="5">
    <location>
        <begin position="25"/>
        <end position="473"/>
    </location>
</feature>
<evidence type="ECO:0000256" key="3">
    <source>
        <dbReference type="ARBA" id="ARBA00022801"/>
    </source>
</evidence>
<dbReference type="EMBL" id="CP000853">
    <property type="protein sequence ID" value="ABW18472.1"/>
    <property type="molecule type" value="Genomic_DNA"/>
</dbReference>